<feature type="compositionally biased region" description="Basic residues" evidence="1">
    <location>
        <begin position="29"/>
        <end position="38"/>
    </location>
</feature>
<feature type="compositionally biased region" description="Polar residues" evidence="1">
    <location>
        <begin position="44"/>
        <end position="57"/>
    </location>
</feature>
<dbReference type="EMBL" id="JALJOQ010000027">
    <property type="protein sequence ID" value="KAK9808128.1"/>
    <property type="molecule type" value="Genomic_DNA"/>
</dbReference>
<sequence>MDTAVLPGSHQVRCPSNTQVPVHPQRCSLRSKHSRRQQRACLSPQASGDTYSATSESTSNQAGLCRDFAVAPDRRHVLLAGAALLSLSSPGAAWSANPASKLLRGALRPELEPQQAVVLMLEAKGTLTELKELAHSPMDSKLRFQSRVLLPGMAKRLRVVGQAAPIVASLVTKEGKEAELSEKYGGTASGPNAADPVYNAIGQVVTISGRTISKQAQVQPQWAENAIDKIDALLGRLPADVVDRAKQLRISRLQMS</sequence>
<keyword evidence="3" id="KW-1185">Reference proteome</keyword>
<organism evidence="2 3">
    <name type="scientific">Symbiochloris irregularis</name>
    <dbReference type="NCBI Taxonomy" id="706552"/>
    <lineage>
        <taxon>Eukaryota</taxon>
        <taxon>Viridiplantae</taxon>
        <taxon>Chlorophyta</taxon>
        <taxon>core chlorophytes</taxon>
        <taxon>Trebouxiophyceae</taxon>
        <taxon>Trebouxiales</taxon>
        <taxon>Trebouxiaceae</taxon>
        <taxon>Symbiochloris</taxon>
    </lineage>
</organism>
<reference evidence="2 3" key="1">
    <citation type="journal article" date="2024" name="Nat. Commun.">
        <title>Phylogenomics reveals the evolutionary origins of lichenization in chlorophyte algae.</title>
        <authorList>
            <person name="Puginier C."/>
            <person name="Libourel C."/>
            <person name="Otte J."/>
            <person name="Skaloud P."/>
            <person name="Haon M."/>
            <person name="Grisel S."/>
            <person name="Petersen M."/>
            <person name="Berrin J.G."/>
            <person name="Delaux P.M."/>
            <person name="Dal Grande F."/>
            <person name="Keller J."/>
        </authorList>
    </citation>
    <scope>NUCLEOTIDE SEQUENCE [LARGE SCALE GENOMIC DNA]</scope>
    <source>
        <strain evidence="2 3">SAG 2036</strain>
    </source>
</reference>
<gene>
    <name evidence="2" type="ORF">WJX73_009400</name>
</gene>
<protein>
    <recommendedName>
        <fullName evidence="4">Peptidylprolyl isomerase</fullName>
    </recommendedName>
</protein>
<comment type="caution">
    <text evidence="2">The sequence shown here is derived from an EMBL/GenBank/DDBJ whole genome shotgun (WGS) entry which is preliminary data.</text>
</comment>
<dbReference type="Proteomes" id="UP001465755">
    <property type="component" value="Unassembled WGS sequence"/>
</dbReference>
<evidence type="ECO:0008006" key="4">
    <source>
        <dbReference type="Google" id="ProtNLM"/>
    </source>
</evidence>
<feature type="region of interest" description="Disordered" evidence="1">
    <location>
        <begin position="1"/>
        <end position="57"/>
    </location>
</feature>
<evidence type="ECO:0000313" key="3">
    <source>
        <dbReference type="Proteomes" id="UP001465755"/>
    </source>
</evidence>
<evidence type="ECO:0000256" key="1">
    <source>
        <dbReference type="SAM" id="MobiDB-lite"/>
    </source>
</evidence>
<accession>A0AAW1PDY8</accession>
<dbReference type="AlphaFoldDB" id="A0AAW1PDY8"/>
<name>A0AAW1PDY8_9CHLO</name>
<proteinExistence type="predicted"/>
<evidence type="ECO:0000313" key="2">
    <source>
        <dbReference type="EMBL" id="KAK9808128.1"/>
    </source>
</evidence>